<dbReference type="Proteomes" id="UP000197090">
    <property type="component" value="Unassembled WGS sequence"/>
</dbReference>
<accession>A0A246I5Q2</accession>
<evidence type="ECO:0000313" key="1">
    <source>
        <dbReference type="EMBL" id="OWQ73814.1"/>
    </source>
</evidence>
<organism evidence="1 2">
    <name type="scientific">Stenotrophomonas maltophilia</name>
    <name type="common">Pseudomonas maltophilia</name>
    <name type="synonym">Xanthomonas maltophilia</name>
    <dbReference type="NCBI Taxonomy" id="40324"/>
    <lineage>
        <taxon>Bacteria</taxon>
        <taxon>Pseudomonadati</taxon>
        <taxon>Pseudomonadota</taxon>
        <taxon>Gammaproteobacteria</taxon>
        <taxon>Lysobacterales</taxon>
        <taxon>Lysobacteraceae</taxon>
        <taxon>Stenotrophomonas</taxon>
        <taxon>Stenotrophomonas maltophilia group</taxon>
    </lineage>
</organism>
<dbReference type="EMBL" id="NIVX01000076">
    <property type="protein sequence ID" value="OWQ73814.1"/>
    <property type="molecule type" value="Genomic_DNA"/>
</dbReference>
<evidence type="ECO:0000313" key="2">
    <source>
        <dbReference type="Proteomes" id="UP000197090"/>
    </source>
</evidence>
<reference evidence="1 2" key="1">
    <citation type="submission" date="2017-06" db="EMBL/GenBank/DDBJ databases">
        <authorList>
            <person name="Kim H.J."/>
            <person name="Triplett B.A."/>
        </authorList>
    </citation>
    <scope>NUCLEOTIDE SEQUENCE [LARGE SCALE GENOMIC DNA]</scope>
    <source>
        <strain evidence="1 2">594</strain>
    </source>
</reference>
<dbReference type="RefSeq" id="WP_088497131.1">
    <property type="nucleotide sequence ID" value="NZ_NIVX01000076.1"/>
</dbReference>
<gene>
    <name evidence="1" type="ORF">CEE63_11715</name>
</gene>
<proteinExistence type="predicted"/>
<sequence>MSAPVDVQRLRDALAWHLRLERGASRRARYFERRANNPRNPNRAASARVAAGYQGDAAKDRRRIAELRAELASVNGGAA</sequence>
<name>A0A246I5Q2_STEMA</name>
<comment type="caution">
    <text evidence="1">The sequence shown here is derived from an EMBL/GenBank/DDBJ whole genome shotgun (WGS) entry which is preliminary data.</text>
</comment>
<protein>
    <submittedName>
        <fullName evidence="1">Uncharacterized protein</fullName>
    </submittedName>
</protein>
<dbReference type="AlphaFoldDB" id="A0A246I5Q2"/>